<dbReference type="Pfam" id="PF11326">
    <property type="entry name" value="PANTS-like"/>
    <property type="match status" value="1"/>
</dbReference>
<dbReference type="PANTHER" id="PTHR28052:SF1">
    <property type="entry name" value="UPF0545 PROTEIN C22ORF39"/>
    <property type="match status" value="1"/>
</dbReference>
<dbReference type="PANTHER" id="PTHR28052">
    <property type="entry name" value="UPF0545 PROTEIN C22ORF39"/>
    <property type="match status" value="1"/>
</dbReference>
<protein>
    <submittedName>
        <fullName evidence="1">Uncharacterized protein</fullName>
    </submittedName>
</protein>
<name>A0A2N8UEI7_9BASI</name>
<sequence length="137" mass="15318">MSSSSSSSSPSTSTSQYEQYVAEDVAYHKASTPISEMPSCTDMFDKWAQCFALGPQLKAVYRYGGVQDCKAKLDDFKYCLTMKGMSQEEKYEAWIQRKAQTTAGKRLGRESAENVWQIRRDPNESVKTKAEASGTIV</sequence>
<gene>
    <name evidence="1" type="ORF">SRS1_14211</name>
</gene>
<evidence type="ECO:0000313" key="1">
    <source>
        <dbReference type="EMBL" id="SJX63386.1"/>
    </source>
</evidence>
<dbReference type="EMBL" id="LT795061">
    <property type="protein sequence ID" value="SJX63386.1"/>
    <property type="molecule type" value="Genomic_DNA"/>
</dbReference>
<dbReference type="InterPro" id="IPR021475">
    <property type="entry name" value="Pants/Emi1-like"/>
</dbReference>
<dbReference type="Proteomes" id="UP000239563">
    <property type="component" value="Chromosome VIII"/>
</dbReference>
<proteinExistence type="predicted"/>
<organism evidence="1 2">
    <name type="scientific">Sporisorium reilianum f. sp. reilianum</name>
    <dbReference type="NCBI Taxonomy" id="72559"/>
    <lineage>
        <taxon>Eukaryota</taxon>
        <taxon>Fungi</taxon>
        <taxon>Dikarya</taxon>
        <taxon>Basidiomycota</taxon>
        <taxon>Ustilaginomycotina</taxon>
        <taxon>Ustilaginomycetes</taxon>
        <taxon>Ustilaginales</taxon>
        <taxon>Ustilaginaceae</taxon>
        <taxon>Sporisorium</taxon>
    </lineage>
</organism>
<accession>A0A2N8UEI7</accession>
<reference evidence="1 2" key="1">
    <citation type="submission" date="2017-02" db="EMBL/GenBank/DDBJ databases">
        <authorList>
            <person name="Peterson S.W."/>
        </authorList>
    </citation>
    <scope>NUCLEOTIDE SEQUENCE [LARGE SCALE GENOMIC DNA]</scope>
    <source>
        <strain evidence="1 2">SRS1_H2-8</strain>
    </source>
</reference>
<dbReference type="AlphaFoldDB" id="A0A2N8UEI7"/>
<evidence type="ECO:0000313" key="2">
    <source>
        <dbReference type="Proteomes" id="UP000239563"/>
    </source>
</evidence>